<dbReference type="EMBL" id="LCIA01000007">
    <property type="protein sequence ID" value="KKT45322.1"/>
    <property type="molecule type" value="Genomic_DNA"/>
</dbReference>
<dbReference type="SUPFAM" id="SSF53448">
    <property type="entry name" value="Nucleotide-diphospho-sugar transferases"/>
    <property type="match status" value="1"/>
</dbReference>
<dbReference type="Gene3D" id="3.90.550.10">
    <property type="entry name" value="Spore Coat Polysaccharide Biosynthesis Protein SpsA, Chain A"/>
    <property type="match status" value="1"/>
</dbReference>
<dbReference type="PATRIC" id="fig|1619110.3.peg.322"/>
<name>A0A0G1JMY5_UNCKA</name>
<protein>
    <submittedName>
        <fullName evidence="2">Glycosyl transferase</fullName>
    </submittedName>
</protein>
<reference evidence="2 3" key="1">
    <citation type="journal article" date="2015" name="Nature">
        <title>rRNA introns, odd ribosomes, and small enigmatic genomes across a large radiation of phyla.</title>
        <authorList>
            <person name="Brown C.T."/>
            <person name="Hug L.A."/>
            <person name="Thomas B.C."/>
            <person name="Sharon I."/>
            <person name="Castelle C.J."/>
            <person name="Singh A."/>
            <person name="Wilkins M.J."/>
            <person name="Williams K.H."/>
            <person name="Banfield J.F."/>
        </authorList>
    </citation>
    <scope>NUCLEOTIDE SEQUENCE [LARGE SCALE GENOMIC DNA]</scope>
</reference>
<evidence type="ECO:0000313" key="3">
    <source>
        <dbReference type="Proteomes" id="UP000034128"/>
    </source>
</evidence>
<dbReference type="PANTHER" id="PTHR43630:SF2">
    <property type="entry name" value="GLYCOSYLTRANSFERASE"/>
    <property type="match status" value="1"/>
</dbReference>
<gene>
    <name evidence="2" type="ORF">UW36_C0007G0003</name>
</gene>
<sequence>MTDNLPLVSVVITTKNEEKNIETCIKSILGQSYPKAKIEIIVVDNKSTDKTQELALKYTDKVFARGPERSAQRNYGLLDKSTGEYLLYLDADMILAPGIIEACVANITKPNTVALHISETVLGKKYFSKVRRFERSFYDGTAIDGARFFKKESLTKVGGFDDSMSGPEDWDLDKKLKQLGAIGMLNKNTTGTAYTGWPLTEFVSTKGVNPADCGNVIFHNESEFNLKKYITKKGYYAKSFDGYIAKWGKSDPDIVKQLGMPYRFFGVFLENGKWKKLIAHPDMAFGMYVLRFLVGLSFVLNKHAGN</sequence>
<dbReference type="STRING" id="1619110.UW36_C0007G0003"/>
<dbReference type="Pfam" id="PF00535">
    <property type="entry name" value="Glycos_transf_2"/>
    <property type="match status" value="1"/>
</dbReference>
<keyword evidence="2" id="KW-0808">Transferase</keyword>
<dbReference type="InterPro" id="IPR001173">
    <property type="entry name" value="Glyco_trans_2-like"/>
</dbReference>
<comment type="caution">
    <text evidence="2">The sequence shown here is derived from an EMBL/GenBank/DDBJ whole genome shotgun (WGS) entry which is preliminary data.</text>
</comment>
<accession>A0A0G1JMY5</accession>
<dbReference type="AlphaFoldDB" id="A0A0G1JMY5"/>
<dbReference type="InterPro" id="IPR029044">
    <property type="entry name" value="Nucleotide-diphossugar_trans"/>
</dbReference>
<dbReference type="GO" id="GO:0016740">
    <property type="term" value="F:transferase activity"/>
    <property type="evidence" value="ECO:0007669"/>
    <property type="project" value="UniProtKB-KW"/>
</dbReference>
<feature type="domain" description="Glycosyltransferase 2-like" evidence="1">
    <location>
        <begin position="9"/>
        <end position="132"/>
    </location>
</feature>
<evidence type="ECO:0000259" key="1">
    <source>
        <dbReference type="Pfam" id="PF00535"/>
    </source>
</evidence>
<evidence type="ECO:0000313" key="2">
    <source>
        <dbReference type="EMBL" id="KKT45322.1"/>
    </source>
</evidence>
<organism evidence="2 3">
    <name type="scientific">candidate division WWE3 bacterium GW2011_GWA2_44_16</name>
    <dbReference type="NCBI Taxonomy" id="1619110"/>
    <lineage>
        <taxon>Bacteria</taxon>
        <taxon>Katanobacteria</taxon>
    </lineage>
</organism>
<dbReference type="PANTHER" id="PTHR43630">
    <property type="entry name" value="POLY-BETA-1,6-N-ACETYL-D-GLUCOSAMINE SYNTHASE"/>
    <property type="match status" value="1"/>
</dbReference>
<proteinExistence type="predicted"/>
<dbReference type="Proteomes" id="UP000034128">
    <property type="component" value="Unassembled WGS sequence"/>
</dbReference>